<organism evidence="1 2">
    <name type="scientific">Natrinema pallidum</name>
    <dbReference type="NCBI Taxonomy" id="69527"/>
    <lineage>
        <taxon>Archaea</taxon>
        <taxon>Methanobacteriati</taxon>
        <taxon>Methanobacteriota</taxon>
        <taxon>Stenosarchaea group</taxon>
        <taxon>Halobacteria</taxon>
        <taxon>Halobacteriales</taxon>
        <taxon>Natrialbaceae</taxon>
        <taxon>Natrinema</taxon>
    </lineage>
</organism>
<keyword evidence="2" id="KW-1185">Reference proteome</keyword>
<name>A0A4P9TBH8_9EURY</name>
<evidence type="ECO:0000313" key="1">
    <source>
        <dbReference type="EMBL" id="QCW01849.1"/>
    </source>
</evidence>
<proteinExistence type="predicted"/>
<dbReference type="EMBL" id="CP040637">
    <property type="protein sequence ID" value="QCW01849.1"/>
    <property type="molecule type" value="Genomic_DNA"/>
</dbReference>
<dbReference type="KEGG" id="npl:FGF80_00720"/>
<evidence type="ECO:0000313" key="2">
    <source>
        <dbReference type="Proteomes" id="UP000307562"/>
    </source>
</evidence>
<dbReference type="RefSeq" id="WP_138651604.1">
    <property type="nucleotide sequence ID" value="NZ_CP040637.1"/>
</dbReference>
<reference evidence="2" key="1">
    <citation type="submission" date="2019-05" db="EMBL/GenBank/DDBJ databases">
        <title>Complete Genome Sequence and Methylation Pattern of the Halophilic Archaeon Natrinema pallidum BOL6-1.</title>
        <authorList>
            <person name="DasSarma P."/>
            <person name="DasSarma B.P."/>
            <person name="DasSarma S.L."/>
            <person name="Martinez F.L."/>
            <person name="Guzman D."/>
            <person name="Roberts R.J."/>
            <person name="DasSarma S."/>
        </authorList>
    </citation>
    <scope>NUCLEOTIDE SEQUENCE [LARGE SCALE GENOMIC DNA]</scope>
    <source>
        <strain evidence="2">BOL6-1</strain>
    </source>
</reference>
<dbReference type="GeneID" id="96154440"/>
<sequence length="242" mass="27474">MTYYPDRNDEIEEKRELAKAFLESPTRDAFAELVAHDGFWATEPRRSIDYYVDDIVFDDQTPDEVAAAVEQALEDSDALEKVLELDGFGWATATELLHVLAPDTYAILNKRAVLGMEALGYDAPNRQTASVEEYWDFVDDVREAYEVYNLRAVVNEAESAPDVPEAHTDLEAADAAFNAHYDEDAYDIDLEALQEAQTGGRQVEVPEDLWQMIEEEVEGDPRYRDAEDFLYSAVRNELSRAD</sequence>
<dbReference type="Proteomes" id="UP000307562">
    <property type="component" value="Chromosome"/>
</dbReference>
<gene>
    <name evidence="1" type="ORF">FGF80_00720</name>
</gene>
<dbReference type="AlphaFoldDB" id="A0A4P9TBH8"/>
<accession>A0A4P9TBH8</accession>
<protein>
    <submittedName>
        <fullName evidence="1">Uncharacterized protein</fullName>
    </submittedName>
</protein>